<reference evidence="1" key="2">
    <citation type="journal article" date="2015" name="Fish Shellfish Immunol.">
        <title>Early steps in the European eel (Anguilla anguilla)-Vibrio vulnificus interaction in the gills: Role of the RtxA13 toxin.</title>
        <authorList>
            <person name="Callol A."/>
            <person name="Pajuelo D."/>
            <person name="Ebbesson L."/>
            <person name="Teles M."/>
            <person name="MacKenzie S."/>
            <person name="Amaro C."/>
        </authorList>
    </citation>
    <scope>NUCLEOTIDE SEQUENCE</scope>
</reference>
<dbReference type="AlphaFoldDB" id="A0A0E9VNU5"/>
<accession>A0A0E9VNU5</accession>
<name>A0A0E9VNU5_ANGAN</name>
<protein>
    <submittedName>
        <fullName evidence="1">Uncharacterized protein</fullName>
    </submittedName>
</protein>
<evidence type="ECO:0000313" key="1">
    <source>
        <dbReference type="EMBL" id="JAH78903.1"/>
    </source>
</evidence>
<dbReference type="EMBL" id="GBXM01029674">
    <property type="protein sequence ID" value="JAH78903.1"/>
    <property type="molecule type" value="Transcribed_RNA"/>
</dbReference>
<reference evidence="1" key="1">
    <citation type="submission" date="2014-11" db="EMBL/GenBank/DDBJ databases">
        <authorList>
            <person name="Amaro Gonzalez C."/>
        </authorList>
    </citation>
    <scope>NUCLEOTIDE SEQUENCE</scope>
</reference>
<proteinExistence type="predicted"/>
<organism evidence="1">
    <name type="scientific">Anguilla anguilla</name>
    <name type="common">European freshwater eel</name>
    <name type="synonym">Muraena anguilla</name>
    <dbReference type="NCBI Taxonomy" id="7936"/>
    <lineage>
        <taxon>Eukaryota</taxon>
        <taxon>Metazoa</taxon>
        <taxon>Chordata</taxon>
        <taxon>Craniata</taxon>
        <taxon>Vertebrata</taxon>
        <taxon>Euteleostomi</taxon>
        <taxon>Actinopterygii</taxon>
        <taxon>Neopterygii</taxon>
        <taxon>Teleostei</taxon>
        <taxon>Anguilliformes</taxon>
        <taxon>Anguillidae</taxon>
        <taxon>Anguilla</taxon>
    </lineage>
</organism>
<sequence>MTWNNELAPDVGMLITLFSGHPNIFPTNQRATR</sequence>